<dbReference type="PROSITE" id="PS00108">
    <property type="entry name" value="PROTEIN_KINASE_ST"/>
    <property type="match status" value="1"/>
</dbReference>
<feature type="compositionally biased region" description="Low complexity" evidence="1">
    <location>
        <begin position="617"/>
        <end position="640"/>
    </location>
</feature>
<dbReference type="PROSITE" id="PS50011">
    <property type="entry name" value="PROTEIN_KINASE_DOM"/>
    <property type="match status" value="1"/>
</dbReference>
<gene>
    <name evidence="3" type="ORF">Rhopal_004440-T1</name>
</gene>
<evidence type="ECO:0000259" key="2">
    <source>
        <dbReference type="PROSITE" id="PS50011"/>
    </source>
</evidence>
<feature type="compositionally biased region" description="Pro residues" evidence="1">
    <location>
        <begin position="135"/>
        <end position="145"/>
    </location>
</feature>
<dbReference type="AlphaFoldDB" id="A0AAV5GLQ5"/>
<feature type="compositionally biased region" description="Low complexity" evidence="1">
    <location>
        <begin position="373"/>
        <end position="392"/>
    </location>
</feature>
<organism evidence="3 4">
    <name type="scientific">Rhodotorula paludigena</name>
    <dbReference type="NCBI Taxonomy" id="86838"/>
    <lineage>
        <taxon>Eukaryota</taxon>
        <taxon>Fungi</taxon>
        <taxon>Dikarya</taxon>
        <taxon>Basidiomycota</taxon>
        <taxon>Pucciniomycotina</taxon>
        <taxon>Microbotryomycetes</taxon>
        <taxon>Sporidiobolales</taxon>
        <taxon>Sporidiobolaceae</taxon>
        <taxon>Rhodotorula</taxon>
    </lineage>
</organism>
<feature type="compositionally biased region" description="Polar residues" evidence="1">
    <location>
        <begin position="209"/>
        <end position="220"/>
    </location>
</feature>
<dbReference type="InterPro" id="IPR051681">
    <property type="entry name" value="Ser/Thr_Kinases-Pseudokinases"/>
</dbReference>
<dbReference type="SUPFAM" id="SSF56112">
    <property type="entry name" value="Protein kinase-like (PK-like)"/>
    <property type="match status" value="1"/>
</dbReference>
<dbReference type="InterPro" id="IPR011009">
    <property type="entry name" value="Kinase-like_dom_sf"/>
</dbReference>
<feature type="region of interest" description="Disordered" evidence="1">
    <location>
        <begin position="21"/>
        <end position="229"/>
    </location>
</feature>
<evidence type="ECO:0000313" key="4">
    <source>
        <dbReference type="Proteomes" id="UP001342314"/>
    </source>
</evidence>
<protein>
    <recommendedName>
        <fullName evidence="2">Protein kinase domain-containing protein</fullName>
    </recommendedName>
</protein>
<feature type="compositionally biased region" description="Low complexity" evidence="1">
    <location>
        <begin position="353"/>
        <end position="362"/>
    </location>
</feature>
<feature type="compositionally biased region" description="Polar residues" evidence="1">
    <location>
        <begin position="174"/>
        <end position="196"/>
    </location>
</feature>
<dbReference type="InterPro" id="IPR000719">
    <property type="entry name" value="Prot_kinase_dom"/>
</dbReference>
<feature type="compositionally biased region" description="Pro residues" evidence="1">
    <location>
        <begin position="154"/>
        <end position="173"/>
    </location>
</feature>
<dbReference type="PANTHER" id="PTHR44329">
    <property type="entry name" value="SERINE/THREONINE-PROTEIN KINASE TNNI3K-RELATED"/>
    <property type="match status" value="1"/>
</dbReference>
<keyword evidence="4" id="KW-1185">Reference proteome</keyword>
<feature type="compositionally biased region" description="Pro residues" evidence="1">
    <location>
        <begin position="695"/>
        <end position="705"/>
    </location>
</feature>
<dbReference type="Proteomes" id="UP001342314">
    <property type="component" value="Unassembled WGS sequence"/>
</dbReference>
<dbReference type="SMART" id="SM00220">
    <property type="entry name" value="S_TKc"/>
    <property type="match status" value="1"/>
</dbReference>
<reference evidence="3 4" key="1">
    <citation type="submission" date="2021-12" db="EMBL/GenBank/DDBJ databases">
        <title>High titer production of polyol ester of fatty acids by Rhodotorula paludigena BS15 towards product separation-free biomass refinery.</title>
        <authorList>
            <person name="Mano J."/>
            <person name="Ono H."/>
            <person name="Tanaka T."/>
            <person name="Naito K."/>
            <person name="Sushida H."/>
            <person name="Ike M."/>
            <person name="Tokuyasu K."/>
            <person name="Kitaoka M."/>
        </authorList>
    </citation>
    <scope>NUCLEOTIDE SEQUENCE [LARGE SCALE GENOMIC DNA]</scope>
    <source>
        <strain evidence="3 4">BS15</strain>
    </source>
</reference>
<dbReference type="Gene3D" id="1.10.510.10">
    <property type="entry name" value="Transferase(Phosphotransferase) domain 1"/>
    <property type="match status" value="1"/>
</dbReference>
<dbReference type="GO" id="GO:0005524">
    <property type="term" value="F:ATP binding"/>
    <property type="evidence" value="ECO:0007669"/>
    <property type="project" value="InterPro"/>
</dbReference>
<feature type="domain" description="Protein kinase" evidence="2">
    <location>
        <begin position="228"/>
        <end position="776"/>
    </location>
</feature>
<accession>A0AAV5GLQ5</accession>
<comment type="caution">
    <text evidence="3">The sequence shown here is derived from an EMBL/GenBank/DDBJ whole genome shotgun (WGS) entry which is preliminary data.</text>
</comment>
<proteinExistence type="predicted"/>
<evidence type="ECO:0000256" key="1">
    <source>
        <dbReference type="SAM" id="MobiDB-lite"/>
    </source>
</evidence>
<dbReference type="EMBL" id="BQKY01000008">
    <property type="protein sequence ID" value="GJN91419.1"/>
    <property type="molecule type" value="Genomic_DNA"/>
</dbReference>
<feature type="region of interest" description="Disordered" evidence="1">
    <location>
        <begin position="309"/>
        <end position="438"/>
    </location>
</feature>
<feature type="region of interest" description="Disordered" evidence="1">
    <location>
        <begin position="691"/>
        <end position="717"/>
    </location>
</feature>
<feature type="compositionally biased region" description="Low complexity" evidence="1">
    <location>
        <begin position="51"/>
        <end position="76"/>
    </location>
</feature>
<feature type="compositionally biased region" description="Low complexity" evidence="1">
    <location>
        <begin position="412"/>
        <end position="435"/>
    </location>
</feature>
<dbReference type="GO" id="GO:0004674">
    <property type="term" value="F:protein serine/threonine kinase activity"/>
    <property type="evidence" value="ECO:0007669"/>
    <property type="project" value="TreeGrafter"/>
</dbReference>
<feature type="region of interest" description="Disordered" evidence="1">
    <location>
        <begin position="617"/>
        <end position="666"/>
    </location>
</feature>
<sequence>MPPRLTLQVASPAVLPSATFASVDQDHAPSPTKASRNSLFDQEWAPITPPSRSRSSTAESQFSSASSSAESGSRRSWMNVDSPKSSWAPPTRGPLVRNETVTLERTPVPGAKGESGFIWPTTPPSPAIRASDPFPTLPPLPPPVPLALQTPFVPAHPPPPPSAVPSAPRPPPNTAMTKGRSPSWSAYASLPGSGTVTDEAAAALPPSAGHSSNPLLDTRQSPSLRLSPSPLYLLGEGRHASVYLASFPKRLSPDRESQVTGLGEAFILAKLSGPTGTSREGGSRFILRLHGVKDERDGLEAPLPLAHFGSASVSRSGSEKRYSTRSDEGMPRSPLGRRDSGDDAAPERHRPASLQLPSSSSLKLKKGPRHSDILNNSSSTSSHKLSLLSHALEPPLSSSRRRVTLGGSQTMPGTPTLSSTGGTLDPSPLSPTTTPSPAPRIDLLVEYCPLGHALQFARAHPEHVDKARWFGWAVQLASAVEWAHERGVLHADIKPQNVMVASDLTLRLADWGTSLFLPPPSSPAHLFPTDPHGLGTPSYSPPEFVRPLPSPFSYPSDIFSLALTLHTLLTAREPYEGLRTMERMLHVAAGGWWEVEERRRLRDLEGDEAELVSLSRQGSVRSVASGRSGRSARRSVAGSLRGRRDDSVESVRSVVSNSPEAASGPRDWETLARSLLLDDADDAAEAAALVRPESSLPPLPSPPEGGAPSPIEPEYQPSTRYYAGTSTPVQHFLAADEDVPAQVVPLAVRDLLRRMASPSPEHRPTAAEVRRELERIASEEGVALSM</sequence>
<evidence type="ECO:0000313" key="3">
    <source>
        <dbReference type="EMBL" id="GJN91419.1"/>
    </source>
</evidence>
<feature type="compositionally biased region" description="Basic and acidic residues" evidence="1">
    <location>
        <begin position="317"/>
        <end position="350"/>
    </location>
</feature>
<name>A0AAV5GLQ5_9BASI</name>
<dbReference type="Pfam" id="PF00069">
    <property type="entry name" value="Pkinase"/>
    <property type="match status" value="1"/>
</dbReference>
<dbReference type="InterPro" id="IPR008271">
    <property type="entry name" value="Ser/Thr_kinase_AS"/>
</dbReference>